<feature type="compositionally biased region" description="Basic and acidic residues" evidence="7">
    <location>
        <begin position="124"/>
        <end position="142"/>
    </location>
</feature>
<dbReference type="Proteomes" id="UP000008820">
    <property type="component" value="Chromosome 2"/>
</dbReference>
<keyword evidence="5" id="KW-0862">Zinc</keyword>
<organism evidence="8 9">
    <name type="scientific">Aedes aegypti</name>
    <name type="common">Yellowfever mosquito</name>
    <name type="synonym">Culex aegypti</name>
    <dbReference type="NCBI Taxonomy" id="7159"/>
    <lineage>
        <taxon>Eukaryota</taxon>
        <taxon>Metazoa</taxon>
        <taxon>Ecdysozoa</taxon>
        <taxon>Arthropoda</taxon>
        <taxon>Hexapoda</taxon>
        <taxon>Insecta</taxon>
        <taxon>Pterygota</taxon>
        <taxon>Neoptera</taxon>
        <taxon>Endopterygota</taxon>
        <taxon>Diptera</taxon>
        <taxon>Nematocera</taxon>
        <taxon>Culicoidea</taxon>
        <taxon>Culicidae</taxon>
        <taxon>Culicinae</taxon>
        <taxon>Aedini</taxon>
        <taxon>Aedes</taxon>
        <taxon>Stegomyia</taxon>
    </lineage>
</organism>
<feature type="region of interest" description="Disordered" evidence="7">
    <location>
        <begin position="118"/>
        <end position="217"/>
    </location>
</feature>
<reference evidence="8 9" key="1">
    <citation type="submission" date="2017-06" db="EMBL/GenBank/DDBJ databases">
        <title>Aedes aegypti genome working group (AGWG) sequencing and assembly.</title>
        <authorList>
            <consortium name="Aedes aegypti Genome Working Group (AGWG)"/>
            <person name="Matthews B.J."/>
        </authorList>
    </citation>
    <scope>NUCLEOTIDE SEQUENCE [LARGE SCALE GENOMIC DNA]</scope>
    <source>
        <strain evidence="8 9">LVP_AGWG</strain>
    </source>
</reference>
<dbReference type="SUPFAM" id="SSF57716">
    <property type="entry name" value="Glucocorticoid receptor-like (DNA-binding domain)"/>
    <property type="match status" value="1"/>
</dbReference>
<dbReference type="PANTHER" id="PTHR24394:SF29">
    <property type="entry name" value="MYONEURIN"/>
    <property type="match status" value="1"/>
</dbReference>
<protein>
    <submittedName>
        <fullName evidence="8">Uncharacterized protein</fullName>
    </submittedName>
</protein>
<keyword evidence="6" id="KW-0539">Nucleus</keyword>
<dbReference type="OrthoDB" id="8117402at2759"/>
<dbReference type="InterPro" id="IPR013087">
    <property type="entry name" value="Znf_C2H2_type"/>
</dbReference>
<dbReference type="SMART" id="SM00868">
    <property type="entry name" value="zf-AD"/>
    <property type="match status" value="1"/>
</dbReference>
<dbReference type="EnsemblMetazoa" id="AAEL020012-RA">
    <property type="protein sequence ID" value="AAEL020012-PA"/>
    <property type="gene ID" value="AAEL020012"/>
</dbReference>
<evidence type="ECO:0000256" key="2">
    <source>
        <dbReference type="ARBA" id="ARBA00022723"/>
    </source>
</evidence>
<dbReference type="GO" id="GO:1990837">
    <property type="term" value="F:sequence-specific double-stranded DNA binding"/>
    <property type="evidence" value="ECO:0007669"/>
    <property type="project" value="UniProtKB-ARBA"/>
</dbReference>
<keyword evidence="4" id="KW-0863">Zinc-finger</keyword>
<feature type="compositionally biased region" description="Basic and acidic residues" evidence="7">
    <location>
        <begin position="201"/>
        <end position="216"/>
    </location>
</feature>
<evidence type="ECO:0000256" key="5">
    <source>
        <dbReference type="ARBA" id="ARBA00022833"/>
    </source>
</evidence>
<comment type="subcellular location">
    <subcellularLocation>
        <location evidence="1">Nucleus</location>
    </subcellularLocation>
</comment>
<dbReference type="GO" id="GO:0005634">
    <property type="term" value="C:nucleus"/>
    <property type="evidence" value="ECO:0007669"/>
    <property type="project" value="UniProtKB-SubCell"/>
</dbReference>
<dbReference type="GO" id="GO:0008270">
    <property type="term" value="F:zinc ion binding"/>
    <property type="evidence" value="ECO:0007669"/>
    <property type="project" value="UniProtKB-UniRule"/>
</dbReference>
<dbReference type="Pfam" id="PF07776">
    <property type="entry name" value="zf-AD"/>
    <property type="match status" value="1"/>
</dbReference>
<dbReference type="Pfam" id="PF12874">
    <property type="entry name" value="zf-met"/>
    <property type="match status" value="1"/>
</dbReference>
<dbReference type="PROSITE" id="PS50157">
    <property type="entry name" value="ZINC_FINGER_C2H2_2"/>
    <property type="match status" value="8"/>
</dbReference>
<dbReference type="PROSITE" id="PS51915">
    <property type="entry name" value="ZAD"/>
    <property type="match status" value="1"/>
</dbReference>
<dbReference type="SUPFAM" id="SSF57667">
    <property type="entry name" value="beta-beta-alpha zinc fingers"/>
    <property type="match status" value="4"/>
</dbReference>
<evidence type="ECO:0000256" key="7">
    <source>
        <dbReference type="SAM" id="MobiDB-lite"/>
    </source>
</evidence>
<dbReference type="PANTHER" id="PTHR24394">
    <property type="entry name" value="ZINC FINGER PROTEIN"/>
    <property type="match status" value="1"/>
</dbReference>
<evidence type="ECO:0000313" key="8">
    <source>
        <dbReference type="EnsemblMetazoa" id="AAEL020012-PA"/>
    </source>
</evidence>
<accession>A0A6I8TY30</accession>
<evidence type="ECO:0000256" key="4">
    <source>
        <dbReference type="ARBA" id="ARBA00022771"/>
    </source>
</evidence>
<name>A0A6I8TY30_AEDAE</name>
<evidence type="ECO:0000256" key="6">
    <source>
        <dbReference type="ARBA" id="ARBA00023242"/>
    </source>
</evidence>
<proteinExistence type="predicted"/>
<dbReference type="Gene3D" id="3.30.160.60">
    <property type="entry name" value="Classic Zinc Finger"/>
    <property type="match status" value="7"/>
</dbReference>
<dbReference type="FunFam" id="3.30.160.60:FF:000303">
    <property type="entry name" value="Zinc finger protein 41"/>
    <property type="match status" value="2"/>
</dbReference>
<keyword evidence="9" id="KW-1185">Reference proteome</keyword>
<dbReference type="InParanoid" id="A0A6I8TY30"/>
<evidence type="ECO:0000313" key="9">
    <source>
        <dbReference type="Proteomes" id="UP000008820"/>
    </source>
</evidence>
<dbReference type="InterPro" id="IPR036236">
    <property type="entry name" value="Znf_C2H2_sf"/>
</dbReference>
<dbReference type="SMART" id="SM00355">
    <property type="entry name" value="ZnF_C2H2"/>
    <property type="match status" value="12"/>
</dbReference>
<evidence type="ECO:0000256" key="3">
    <source>
        <dbReference type="ARBA" id="ARBA00022737"/>
    </source>
</evidence>
<dbReference type="PROSITE" id="PS00028">
    <property type="entry name" value="ZINC_FINGER_C2H2_1"/>
    <property type="match status" value="8"/>
</dbReference>
<dbReference type="FunFam" id="3.30.160.60:FF:001498">
    <property type="entry name" value="Zinc finger protein 404"/>
    <property type="match status" value="1"/>
</dbReference>
<dbReference type="GO" id="GO:0000981">
    <property type="term" value="F:DNA-binding transcription factor activity, RNA polymerase II-specific"/>
    <property type="evidence" value="ECO:0007669"/>
    <property type="project" value="TreeGrafter"/>
</dbReference>
<reference evidence="8" key="2">
    <citation type="submission" date="2020-05" db="UniProtKB">
        <authorList>
            <consortium name="EnsemblMetazoa"/>
        </authorList>
    </citation>
    <scope>IDENTIFICATION</scope>
    <source>
        <strain evidence="8">LVP_AGWG</strain>
    </source>
</reference>
<keyword evidence="3" id="KW-0677">Repeat</keyword>
<dbReference type="InterPro" id="IPR012934">
    <property type="entry name" value="Znf_AD"/>
</dbReference>
<feature type="compositionally biased region" description="Acidic residues" evidence="7">
    <location>
        <begin position="164"/>
        <end position="176"/>
    </location>
</feature>
<dbReference type="Pfam" id="PF00096">
    <property type="entry name" value="zf-C2H2"/>
    <property type="match status" value="5"/>
</dbReference>
<evidence type="ECO:0000256" key="1">
    <source>
        <dbReference type="ARBA" id="ARBA00004123"/>
    </source>
</evidence>
<gene>
    <name evidence="8" type="primary">110677156</name>
</gene>
<sequence length="613" mass="70777">MDVCRTCLNERGSELVGSDFRSIFTNIEVDEVNVYIADCLTQWVDRTIVPGDGMPSEICQPCLEAIKSITLFIQNAKECDDHMRRIIQSGDAESLNDIESFVDLEIKLEVEDTIDTLPEEEEAYSDHEQHRDTKALLDPKEKAIKRRHVRQETVGKPNKISESFETDMFDESDDYQLSDSSSSDFEESNDSRPKRSRKKRTEASKKENKTNDNGDRDESEAFNVIDVQDQIVCCGCWKLFDNEKELKLHGVVIHEETKRKNNRVNADKKFVCRFCYKRFSTKSLLQAHRNRNQCIDKVYECKKCNRRFLNVDAVKKHALGHLNQSIEPPKLYPVSIARLEKHGYLCCVKKCTSSHSSEDALLEHISKDHNLTMIDALYASSEFQCPFCRKPYESKAKLNAHYVNRYTLLQSTAAHHQCSQCGKIYKSEISLKAHENKHAQIRPYECDVCSKSFYSDAVLKQHKLIHTQGKTLTCLICGMAFRTKMFLENHYRVHSDDKPFVCDICQKSFRHSSSLFIHKRTHDQVKRHKCSECGKGFTDTANLNRHMVSHTGIKPYQCNHCEKRFMRLTERTEHESIVHMGVMPYGCEICGEGFPSKRTFLKHESACSGSRFP</sequence>
<keyword evidence="2" id="KW-0479">Metal-binding</keyword>
<dbReference type="AlphaFoldDB" id="A0A6I8TY30"/>